<gene>
    <name evidence="1" type="ORF">H310_08846</name>
</gene>
<organism evidence="1">
    <name type="scientific">Aphanomyces invadans</name>
    <dbReference type="NCBI Taxonomy" id="157072"/>
    <lineage>
        <taxon>Eukaryota</taxon>
        <taxon>Sar</taxon>
        <taxon>Stramenopiles</taxon>
        <taxon>Oomycota</taxon>
        <taxon>Saprolegniomycetes</taxon>
        <taxon>Saprolegniales</taxon>
        <taxon>Verrucalvaceae</taxon>
        <taxon>Aphanomyces</taxon>
    </lineage>
</organism>
<proteinExistence type="predicted"/>
<protein>
    <submittedName>
        <fullName evidence="1">Uncharacterized protein</fullName>
    </submittedName>
</protein>
<dbReference type="VEuPathDB" id="FungiDB:H310_08846"/>
<name>A0A024TXM1_9STRA</name>
<dbReference type="EMBL" id="KI913970">
    <property type="protein sequence ID" value="ETV98102.1"/>
    <property type="molecule type" value="Genomic_DNA"/>
</dbReference>
<dbReference type="GeneID" id="20085896"/>
<dbReference type="OrthoDB" id="59195at2759"/>
<sequence length="351" mass="39335">MQSARSPVSKDMAEIAAVRYESTAKRWPPSIYDYMAKCVVDSRISALDVDGGEWVHCNVCDCQLRCDSRNLFSSERWNRHIRRSKKHRNGTSGGGYAEHIVPHGAPGTIPVDVTLSPSMVRPAKKRKKLTQLDVDFEIQSSQLIEVSAQHQRSAVCPGALPADTFEILQVFARFGQIPPGAHVIRSADTLGFQLFSTLCTKRVVPRRKNQPDCCDPCFALFVDSNLKKRIFQNMKTYMRVLAVVERPQLPHGGLADLQNFLKIPVRNMNHAGKQLRLLVEQHIANFKKQVSGGCEDIQVRPMVNEVPATDREAQARAQEAELSLRLARVKAQHELVKLGMSLDHANNLVLL</sequence>
<evidence type="ECO:0000313" key="1">
    <source>
        <dbReference type="EMBL" id="ETV98102.1"/>
    </source>
</evidence>
<dbReference type="AlphaFoldDB" id="A0A024TXM1"/>
<accession>A0A024TXM1</accession>
<reference evidence="1" key="1">
    <citation type="submission" date="2013-12" db="EMBL/GenBank/DDBJ databases">
        <title>The Genome Sequence of Aphanomyces invadans NJM9701.</title>
        <authorList>
            <consortium name="The Broad Institute Genomics Platform"/>
            <person name="Russ C."/>
            <person name="Tyler B."/>
            <person name="van West P."/>
            <person name="Dieguez-Uribeondo J."/>
            <person name="Young S.K."/>
            <person name="Zeng Q."/>
            <person name="Gargeya S."/>
            <person name="Fitzgerald M."/>
            <person name="Abouelleil A."/>
            <person name="Alvarado L."/>
            <person name="Chapman S.B."/>
            <person name="Gainer-Dewar J."/>
            <person name="Goldberg J."/>
            <person name="Griggs A."/>
            <person name="Gujja S."/>
            <person name="Hansen M."/>
            <person name="Howarth C."/>
            <person name="Imamovic A."/>
            <person name="Ireland A."/>
            <person name="Larimer J."/>
            <person name="McCowan C."/>
            <person name="Murphy C."/>
            <person name="Pearson M."/>
            <person name="Poon T.W."/>
            <person name="Priest M."/>
            <person name="Roberts A."/>
            <person name="Saif S."/>
            <person name="Shea T."/>
            <person name="Sykes S."/>
            <person name="Wortman J."/>
            <person name="Nusbaum C."/>
            <person name="Birren B."/>
        </authorList>
    </citation>
    <scope>NUCLEOTIDE SEQUENCE [LARGE SCALE GENOMIC DNA]</scope>
    <source>
        <strain evidence="1">NJM9701</strain>
    </source>
</reference>
<dbReference type="RefSeq" id="XP_008872977.1">
    <property type="nucleotide sequence ID" value="XM_008874755.1"/>
</dbReference>